<sequence length="263" mass="29494">MSKYFPETGYIPTEESKNTRNAFLDPKMDPNFYFNRTGYIEITLLADGAGYRNQFGVFLFDANNKIIPGSMYEVFPDVSMTNSPWKTKKEIKDCAEIGETVTVGPFPAGSRVGFYMHSNGAGRKFQDCKESPNHGAMMSCLANFDSWSTPDFFYCYSRFSCSGDPNVENYPGMNVYYSITQLNTDGLRHIAMIQDSSKNMFYLGWEDMYGGGDRDYNDLLIAITSTDMRVQTANVPQIGGCVMIMALFGHVGNVNVLVTLLVQ</sequence>
<evidence type="ECO:0000313" key="2">
    <source>
        <dbReference type="EMBL" id="EPZ34240.1"/>
    </source>
</evidence>
<dbReference type="HOGENOM" id="CLU_1058268_0_0_1"/>
<dbReference type="InterPro" id="IPR025193">
    <property type="entry name" value="DUF4114"/>
</dbReference>
<evidence type="ECO:0000313" key="3">
    <source>
        <dbReference type="Proteomes" id="UP000030755"/>
    </source>
</evidence>
<reference evidence="2 3" key="1">
    <citation type="journal article" date="2013" name="Curr. Biol.">
        <title>Shared signatures of parasitism and phylogenomics unite Cryptomycota and microsporidia.</title>
        <authorList>
            <person name="James T.Y."/>
            <person name="Pelin A."/>
            <person name="Bonen L."/>
            <person name="Ahrendt S."/>
            <person name="Sain D."/>
            <person name="Corradi N."/>
            <person name="Stajich J.E."/>
        </authorList>
    </citation>
    <scope>NUCLEOTIDE SEQUENCE [LARGE SCALE GENOMIC DNA]</scope>
    <source>
        <strain evidence="2 3">CSF55</strain>
    </source>
</reference>
<name>A0A075AVR7_ROZAC</name>
<dbReference type="Pfam" id="PF13448">
    <property type="entry name" value="DUF4114"/>
    <property type="match status" value="1"/>
</dbReference>
<dbReference type="Proteomes" id="UP000030755">
    <property type="component" value="Unassembled WGS sequence"/>
</dbReference>
<dbReference type="AlphaFoldDB" id="A0A075AVR7"/>
<protein>
    <recommendedName>
        <fullName evidence="1">DUF4114 domain-containing protein</fullName>
    </recommendedName>
</protein>
<evidence type="ECO:0000259" key="1">
    <source>
        <dbReference type="Pfam" id="PF13448"/>
    </source>
</evidence>
<proteinExistence type="predicted"/>
<accession>A0A075AVR7</accession>
<organism evidence="2 3">
    <name type="scientific">Rozella allomycis (strain CSF55)</name>
    <dbReference type="NCBI Taxonomy" id="988480"/>
    <lineage>
        <taxon>Eukaryota</taxon>
        <taxon>Fungi</taxon>
        <taxon>Fungi incertae sedis</taxon>
        <taxon>Cryptomycota</taxon>
        <taxon>Cryptomycota incertae sedis</taxon>
        <taxon>Rozella</taxon>
    </lineage>
</organism>
<dbReference type="EMBL" id="KE560971">
    <property type="protein sequence ID" value="EPZ34240.1"/>
    <property type="molecule type" value="Genomic_DNA"/>
</dbReference>
<feature type="domain" description="DUF4114" evidence="1">
    <location>
        <begin position="106"/>
        <end position="225"/>
    </location>
</feature>
<gene>
    <name evidence="2" type="ORF">O9G_001853</name>
</gene>
<keyword evidence="3" id="KW-1185">Reference proteome</keyword>